<dbReference type="InterPro" id="IPR001930">
    <property type="entry name" value="Peptidase_M1"/>
</dbReference>
<dbReference type="Pfam" id="PF17900">
    <property type="entry name" value="Peptidase_M1_N"/>
    <property type="match status" value="1"/>
</dbReference>
<feature type="domain" description="Aminopeptidase N-like N-terminal" evidence="17">
    <location>
        <begin position="53"/>
        <end position="193"/>
    </location>
</feature>
<keyword evidence="8" id="KW-0479">Metal-binding</keyword>
<dbReference type="PRINTS" id="PR00756">
    <property type="entry name" value="ALADIPTASE"/>
</dbReference>
<dbReference type="SUPFAM" id="SSF63737">
    <property type="entry name" value="Leukotriene A4 hydrolase N-terminal domain"/>
    <property type="match status" value="1"/>
</dbReference>
<dbReference type="PANTHER" id="PTHR46322">
    <property type="entry name" value="PUROMYCIN-SENSITIVE AMINOPEPTIDASE"/>
    <property type="match status" value="1"/>
</dbReference>
<dbReference type="InterPro" id="IPR014782">
    <property type="entry name" value="Peptidase_M1_dom"/>
</dbReference>
<evidence type="ECO:0000256" key="2">
    <source>
        <dbReference type="ARBA" id="ARBA00001947"/>
    </source>
</evidence>
<evidence type="ECO:0000256" key="8">
    <source>
        <dbReference type="ARBA" id="ARBA00022723"/>
    </source>
</evidence>
<protein>
    <recommendedName>
        <fullName evidence="5 13">Aminopeptidase N</fullName>
        <ecNumber evidence="4 13">3.4.11.2</ecNumber>
    </recommendedName>
</protein>
<reference evidence="18 19" key="1">
    <citation type="submission" date="2019-02" db="EMBL/GenBank/DDBJ databases">
        <title>Prokaryotic population dynamics and viral predation in marine succession experiment using metagenomics: the confinement effect.</title>
        <authorList>
            <person name="Haro-Moreno J.M."/>
            <person name="Rodriguez-Valera F."/>
            <person name="Lopez-Perez M."/>
        </authorList>
    </citation>
    <scope>NUCLEOTIDE SEQUENCE [LARGE SCALE GENOMIC DNA]</scope>
    <source>
        <strain evidence="18">MED-G170</strain>
    </source>
</reference>
<gene>
    <name evidence="18" type="ORF">EVB03_06165</name>
</gene>
<sequence length="877" mass="98526">MKDAAPQTIYLKDYQVAVFLIEKTNLVFDLSDDQTSVVTELSVLRNPSSKDHSKHLVLDGSSKLDLQWVKINGQQLDPAGYLKESDSLTIFDVPDACVITTEVIIKPQLNTTMMGLYRSRTMYCTQCEAEGFRDITYYLDRPDVMSEFTTKVIANREQYPVLLSNGNPVDRGAMDEDRHFVTWHDPFKKPAYLFALVAGTLSVVQDTFETCSGRQVQLEIFVEEKDLDKCDHAMLSLKKSMRWDEEVYGREYDLDIFMIVAVDDFNMGAMENKGLNIFNTSAVLVNPKTSTDAAFQRVEGIVAHEYFHNWSGNRVTCRDWFQLSLKEGFTVFRDSQFSSDMNSATVKRIEDVAYLRTHQFAEDGGPMAHSVQPESYMEINNFYTVTVYEKGSEVVRMYHSLLGSEAFRKGSDLYFDRHDGQAVTVEDFVVAMEDASGRDLSQFRLWYRQSGTPLLEVQSSFDDKAHTYTLSFKQSCPDTPGQKNKKPFVLPVKLGLVGADGNDLVLNSEGDTEIVLELTEAEDSVVISNISSEPVPSLLRGLSAPVKLEYPYTVDELAHLMANDSDGFNRWDACQALSLGVLKQLADDSLKNKELSLDGHLIDAFRRLLEDSSLDPAMVALMLQLPPEALLYELAEVINPEAIHDARSFVRTALAGALESQLLSVYETHNTRPEYAPNADQIGHRSLKNAALGYLMLVGTSGIELAWEQFQQADNMTDKSVALAVLVNCPTASDYASKALREFEKEFRDEPLVMNLWLQIQAANSQQGGLGRVEVLMGHSAFTMSNPNKVRSLIGGFCAANLINFHSKNGSGYRFLSDQILTLNRANPQVAARLVTPLTRWKKFDAPQRELMREQLQRIADEPNLVKDIYEIASKSL</sequence>
<evidence type="ECO:0000256" key="9">
    <source>
        <dbReference type="ARBA" id="ARBA00022801"/>
    </source>
</evidence>
<dbReference type="Pfam" id="PF01433">
    <property type="entry name" value="Peptidase_M1"/>
    <property type="match status" value="1"/>
</dbReference>
<evidence type="ECO:0000256" key="1">
    <source>
        <dbReference type="ARBA" id="ARBA00000098"/>
    </source>
</evidence>
<evidence type="ECO:0000256" key="4">
    <source>
        <dbReference type="ARBA" id="ARBA00012564"/>
    </source>
</evidence>
<dbReference type="GO" id="GO:0006508">
    <property type="term" value="P:proteolysis"/>
    <property type="evidence" value="ECO:0007669"/>
    <property type="project" value="UniProtKB-UniRule"/>
</dbReference>
<dbReference type="GO" id="GO:0008270">
    <property type="term" value="F:zinc ion binding"/>
    <property type="evidence" value="ECO:0007669"/>
    <property type="project" value="InterPro"/>
</dbReference>
<dbReference type="InterPro" id="IPR045357">
    <property type="entry name" value="Aminopeptidase_N-like_N"/>
</dbReference>
<dbReference type="GO" id="GO:0008237">
    <property type="term" value="F:metallopeptidase activity"/>
    <property type="evidence" value="ECO:0007669"/>
    <property type="project" value="UniProtKB-UniRule"/>
</dbReference>
<proteinExistence type="inferred from homology"/>
<comment type="similarity">
    <text evidence="3">Belongs to the peptidase M1 family.</text>
</comment>
<evidence type="ECO:0000256" key="12">
    <source>
        <dbReference type="ARBA" id="ARBA00059739"/>
    </source>
</evidence>
<dbReference type="CDD" id="cd09600">
    <property type="entry name" value="M1_APN"/>
    <property type="match status" value="1"/>
</dbReference>
<dbReference type="AlphaFoldDB" id="A0A520MFD7"/>
<dbReference type="NCBIfam" id="TIGR02414">
    <property type="entry name" value="pepN_proteo"/>
    <property type="match status" value="1"/>
</dbReference>
<dbReference type="Gene3D" id="2.60.40.1840">
    <property type="match status" value="1"/>
</dbReference>
<evidence type="ECO:0000256" key="6">
    <source>
        <dbReference type="ARBA" id="ARBA00022438"/>
    </source>
</evidence>
<dbReference type="Proteomes" id="UP000315889">
    <property type="component" value="Unassembled WGS sequence"/>
</dbReference>
<dbReference type="Gene3D" id="1.25.50.10">
    <property type="entry name" value="Peptidase M1, alanyl aminopeptidase, C-terminal domain"/>
    <property type="match status" value="1"/>
</dbReference>
<dbReference type="InterPro" id="IPR038438">
    <property type="entry name" value="PepN_Ig-like_sf"/>
</dbReference>
<evidence type="ECO:0000313" key="19">
    <source>
        <dbReference type="Proteomes" id="UP000315889"/>
    </source>
</evidence>
<comment type="caution">
    <text evidence="18">The sequence shown here is derived from an EMBL/GenBank/DDBJ whole genome shotgun (WGS) entry which is preliminary data.</text>
</comment>
<dbReference type="InterPro" id="IPR012779">
    <property type="entry name" value="Peptidase_M1_pepN"/>
</dbReference>
<feature type="domain" description="Peptidase M1 alanyl aminopeptidase Ig-like fold" evidence="15">
    <location>
        <begin position="451"/>
        <end position="550"/>
    </location>
</feature>
<keyword evidence="6 18" id="KW-0031">Aminopeptidase</keyword>
<keyword evidence="11" id="KW-0482">Metalloprotease</keyword>
<dbReference type="FunFam" id="1.10.390.10:FF:000002">
    <property type="entry name" value="Aminopeptidase N"/>
    <property type="match status" value="1"/>
</dbReference>
<organism evidence="18 19">
    <name type="scientific">SAR92 clade bacterium</name>
    <dbReference type="NCBI Taxonomy" id="2315479"/>
    <lineage>
        <taxon>Bacteria</taxon>
        <taxon>Pseudomonadati</taxon>
        <taxon>Pseudomonadota</taxon>
        <taxon>Gammaproteobacteria</taxon>
        <taxon>Cellvibrionales</taxon>
        <taxon>Porticoccaceae</taxon>
        <taxon>SAR92 clade</taxon>
    </lineage>
</organism>
<evidence type="ECO:0000256" key="10">
    <source>
        <dbReference type="ARBA" id="ARBA00022833"/>
    </source>
</evidence>
<comment type="cofactor">
    <cofactor evidence="2">
        <name>Zn(2+)</name>
        <dbReference type="ChEBI" id="CHEBI:29105"/>
    </cofactor>
</comment>
<dbReference type="EMBL" id="SHBP01000007">
    <property type="protein sequence ID" value="RZO19935.1"/>
    <property type="molecule type" value="Genomic_DNA"/>
</dbReference>
<accession>A0A520MFD7</accession>
<evidence type="ECO:0000256" key="5">
    <source>
        <dbReference type="ARBA" id="ARBA00015611"/>
    </source>
</evidence>
<dbReference type="EC" id="3.4.11.2" evidence="4 13"/>
<dbReference type="FunFam" id="2.60.40.1840:FF:000001">
    <property type="entry name" value="Aminopeptidase N"/>
    <property type="match status" value="1"/>
</dbReference>
<dbReference type="Gene3D" id="1.10.390.10">
    <property type="entry name" value="Neutral Protease Domain 2"/>
    <property type="match status" value="1"/>
</dbReference>
<comment type="function">
    <text evidence="12">Aminopeptidase N is involved in the degradation of intracellular peptides generated by protein breakdown during normal growth as well as in response to nutrient starvation.</text>
</comment>
<feature type="domain" description="Peptidase M1 membrane alanine aminopeptidase" evidence="14">
    <location>
        <begin position="236"/>
        <end position="443"/>
    </location>
</feature>
<keyword evidence="9" id="KW-0378">Hydrolase</keyword>
<name>A0A520MFD7_9GAMM</name>
<evidence type="ECO:0000259" key="15">
    <source>
        <dbReference type="Pfam" id="PF11940"/>
    </source>
</evidence>
<evidence type="ECO:0000256" key="11">
    <source>
        <dbReference type="ARBA" id="ARBA00023049"/>
    </source>
</evidence>
<dbReference type="InterPro" id="IPR035414">
    <property type="entry name" value="Peptidase_M1_pepN_Ig-like"/>
</dbReference>
<dbReference type="Pfam" id="PF11940">
    <property type="entry name" value="DUF3458"/>
    <property type="match status" value="1"/>
</dbReference>
<dbReference type="InterPro" id="IPR042097">
    <property type="entry name" value="Aminopeptidase_N-like_N_sf"/>
</dbReference>
<evidence type="ECO:0000256" key="7">
    <source>
        <dbReference type="ARBA" id="ARBA00022670"/>
    </source>
</evidence>
<dbReference type="GO" id="GO:0016285">
    <property type="term" value="F:alanyl aminopeptidase activity"/>
    <property type="evidence" value="ECO:0007669"/>
    <property type="project" value="UniProtKB-EC"/>
</dbReference>
<keyword evidence="10" id="KW-0862">Zinc</keyword>
<evidence type="ECO:0000259" key="16">
    <source>
        <dbReference type="Pfam" id="PF17432"/>
    </source>
</evidence>
<comment type="catalytic activity">
    <reaction evidence="1">
        <text>Release of an N-terminal amino acid, Xaa-|-Yaa- from a peptide, amide or arylamide. Xaa is preferably Ala, but may be most amino acids including Pro (slow action). When a terminal hydrophobic residue is followed by a prolyl residue, the two may be released as an intact Xaa-Pro dipeptide.</text>
        <dbReference type="EC" id="3.4.11.2"/>
    </reaction>
</comment>
<dbReference type="InterPro" id="IPR024601">
    <property type="entry name" value="Peptidase_M1_pepN_C"/>
</dbReference>
<feature type="domain" description="Peptidase M1 alanyl aminopeptidase C-terminal" evidence="16">
    <location>
        <begin position="555"/>
        <end position="877"/>
    </location>
</feature>
<dbReference type="PANTHER" id="PTHR46322:SF1">
    <property type="entry name" value="PUROMYCIN-SENSITIVE AMINOPEPTIDASE"/>
    <property type="match status" value="1"/>
</dbReference>
<dbReference type="Gene3D" id="2.60.40.1730">
    <property type="entry name" value="tricorn interacting facor f3 domain"/>
    <property type="match status" value="1"/>
</dbReference>
<evidence type="ECO:0000259" key="17">
    <source>
        <dbReference type="Pfam" id="PF17900"/>
    </source>
</evidence>
<dbReference type="Pfam" id="PF17432">
    <property type="entry name" value="DUF3458_C"/>
    <property type="match status" value="1"/>
</dbReference>
<dbReference type="SUPFAM" id="SSF55486">
    <property type="entry name" value="Metalloproteases ('zincins'), catalytic domain"/>
    <property type="match status" value="1"/>
</dbReference>
<dbReference type="FunFam" id="2.60.40.1730:FF:000005">
    <property type="entry name" value="Aminopeptidase N"/>
    <property type="match status" value="1"/>
</dbReference>
<dbReference type="FunFam" id="3.30.2010.30:FF:000002">
    <property type="entry name" value="Putative aminopeptidase N"/>
    <property type="match status" value="1"/>
</dbReference>
<evidence type="ECO:0000256" key="13">
    <source>
        <dbReference type="NCBIfam" id="TIGR02414"/>
    </source>
</evidence>
<evidence type="ECO:0000313" key="18">
    <source>
        <dbReference type="EMBL" id="RZO19935.1"/>
    </source>
</evidence>
<evidence type="ECO:0000259" key="14">
    <source>
        <dbReference type="Pfam" id="PF01433"/>
    </source>
</evidence>
<dbReference type="InterPro" id="IPR027268">
    <property type="entry name" value="Peptidase_M4/M1_CTD_sf"/>
</dbReference>
<keyword evidence="7" id="KW-0645">Protease</keyword>
<dbReference type="InterPro" id="IPR037144">
    <property type="entry name" value="Peptidase_M1_pepN_C_sf"/>
</dbReference>
<evidence type="ECO:0000256" key="3">
    <source>
        <dbReference type="ARBA" id="ARBA00010136"/>
    </source>
</evidence>
<dbReference type="Gene3D" id="3.30.2010.30">
    <property type="match status" value="1"/>
</dbReference>